<gene>
    <name evidence="2" type="ORF">KHX94_09510</name>
</gene>
<feature type="transmembrane region" description="Helical" evidence="1">
    <location>
        <begin position="12"/>
        <end position="36"/>
    </location>
</feature>
<keyword evidence="3" id="KW-1185">Reference proteome</keyword>
<reference evidence="2 3" key="1">
    <citation type="journal article" date="2012" name="Int. J. Syst. Evol. Microbiol.">
        <title>Shewanella dokdonensis sp. nov., isolated from seawater.</title>
        <authorList>
            <person name="Sung H.R."/>
            <person name="Yoon J.H."/>
            <person name="Ghim S.Y."/>
        </authorList>
    </citation>
    <scope>NUCLEOTIDE SEQUENCE [LARGE SCALE GENOMIC DNA]</scope>
    <source>
        <strain evidence="2 3">DSM 23626</strain>
    </source>
</reference>
<accession>A0ABX8DJC8</accession>
<keyword evidence="1" id="KW-0812">Transmembrane</keyword>
<name>A0ABX8DJC8_9GAMM</name>
<dbReference type="RefSeq" id="WP_213683208.1">
    <property type="nucleotide sequence ID" value="NZ_CP074572.1"/>
</dbReference>
<evidence type="ECO:0000256" key="1">
    <source>
        <dbReference type="SAM" id="Phobius"/>
    </source>
</evidence>
<dbReference type="EMBL" id="CP074572">
    <property type="protein sequence ID" value="QVK24624.1"/>
    <property type="molecule type" value="Genomic_DNA"/>
</dbReference>
<evidence type="ECO:0000313" key="2">
    <source>
        <dbReference type="EMBL" id="QVK24624.1"/>
    </source>
</evidence>
<evidence type="ECO:0000313" key="3">
    <source>
        <dbReference type="Proteomes" id="UP000676428"/>
    </source>
</evidence>
<keyword evidence="1" id="KW-1133">Transmembrane helix</keyword>
<proteinExistence type="predicted"/>
<protein>
    <submittedName>
        <fullName evidence="2">Uncharacterized protein</fullName>
    </submittedName>
</protein>
<sequence length="143" mass="15824">MAARMSSVAGFGVRLGCTTIGLLLAGYLFFYVVGFVDTRAAKEFCQVLPLQMVESPQQLWRAEVSFSNCNTGHSHQWYSYLGLVDKSTGARYPALMVVKGRHEQLNLTWQESGLLQVSGFPSEALVHFEQPVDDDIAIAFSSQ</sequence>
<organism evidence="2 3">
    <name type="scientific">Shewanella dokdonensis</name>
    <dbReference type="NCBI Taxonomy" id="712036"/>
    <lineage>
        <taxon>Bacteria</taxon>
        <taxon>Pseudomonadati</taxon>
        <taxon>Pseudomonadota</taxon>
        <taxon>Gammaproteobacteria</taxon>
        <taxon>Alteromonadales</taxon>
        <taxon>Shewanellaceae</taxon>
        <taxon>Shewanella</taxon>
    </lineage>
</organism>
<dbReference type="Proteomes" id="UP000676428">
    <property type="component" value="Chromosome"/>
</dbReference>
<keyword evidence="1" id="KW-0472">Membrane</keyword>